<keyword evidence="2" id="KW-1133">Transmembrane helix</keyword>
<comment type="caution">
    <text evidence="3">The sequence shown here is derived from an EMBL/GenBank/DDBJ whole genome shotgun (WGS) entry which is preliminary data.</text>
</comment>
<evidence type="ECO:0000313" key="3">
    <source>
        <dbReference type="EMBL" id="GLY81566.1"/>
    </source>
</evidence>
<keyword evidence="2" id="KW-0812">Transmembrane</keyword>
<proteinExistence type="predicted"/>
<sequence length="198" mass="21167">MREGHHPKGMTVDSAKSKNRRFLVVAGNLLAAALVTGLVTACSDNGNGRSDSTSTHGRPGSTSARPATQPRKYVAMGGNGVRHSMLAFQVYPEGGQLSGTYTTVIYGGSGQEVRDTTDFNGHGSDSTFQFDGLSTYGPITGTLSGDRTRLTTDHDFGGTSEWTIVSSEAVFESALKEYAKRFEACRKKNEVSPCEHVH</sequence>
<dbReference type="EMBL" id="BSTJ01000020">
    <property type="protein sequence ID" value="GLY81566.1"/>
    <property type="molecule type" value="Genomic_DNA"/>
</dbReference>
<feature type="compositionally biased region" description="Polar residues" evidence="1">
    <location>
        <begin position="45"/>
        <end position="66"/>
    </location>
</feature>
<keyword evidence="2" id="KW-0472">Membrane</keyword>
<reference evidence="3" key="1">
    <citation type="submission" date="2023-03" db="EMBL/GenBank/DDBJ databases">
        <title>Actinoallomurus iriomotensis NBRC 103681.</title>
        <authorList>
            <person name="Ichikawa N."/>
            <person name="Sato H."/>
            <person name="Tonouchi N."/>
        </authorList>
    </citation>
    <scope>NUCLEOTIDE SEQUENCE</scope>
    <source>
        <strain evidence="3">NBRC 103681</strain>
    </source>
</reference>
<dbReference type="AlphaFoldDB" id="A0A9W6RS69"/>
<organism evidence="3 4">
    <name type="scientific">Actinoallomurus iriomotensis</name>
    <dbReference type="NCBI Taxonomy" id="478107"/>
    <lineage>
        <taxon>Bacteria</taxon>
        <taxon>Bacillati</taxon>
        <taxon>Actinomycetota</taxon>
        <taxon>Actinomycetes</taxon>
        <taxon>Streptosporangiales</taxon>
        <taxon>Thermomonosporaceae</taxon>
        <taxon>Actinoallomurus</taxon>
    </lineage>
</organism>
<dbReference type="Proteomes" id="UP001165135">
    <property type="component" value="Unassembled WGS sequence"/>
</dbReference>
<feature type="region of interest" description="Disordered" evidence="1">
    <location>
        <begin position="45"/>
        <end position="72"/>
    </location>
</feature>
<protein>
    <submittedName>
        <fullName evidence="3">Uncharacterized protein</fullName>
    </submittedName>
</protein>
<accession>A0A9W6RS69</accession>
<evidence type="ECO:0000256" key="2">
    <source>
        <dbReference type="SAM" id="Phobius"/>
    </source>
</evidence>
<gene>
    <name evidence="3" type="ORF">Airi01_098330</name>
</gene>
<evidence type="ECO:0000313" key="4">
    <source>
        <dbReference type="Proteomes" id="UP001165135"/>
    </source>
</evidence>
<evidence type="ECO:0000256" key="1">
    <source>
        <dbReference type="SAM" id="MobiDB-lite"/>
    </source>
</evidence>
<feature type="transmembrane region" description="Helical" evidence="2">
    <location>
        <begin position="21"/>
        <end position="41"/>
    </location>
</feature>
<name>A0A9W6RS69_9ACTN</name>